<sequence length="24" mass="2743">MVPSVLGCQDTKRIPLKPKHEPRI</sequence>
<name>A0A2P2N4V3_RHIMU</name>
<dbReference type="AlphaFoldDB" id="A0A2P2N4V3"/>
<reference evidence="2" key="1">
    <citation type="submission" date="2018-02" db="EMBL/GenBank/DDBJ databases">
        <title>Rhizophora mucronata_Transcriptome.</title>
        <authorList>
            <person name="Meera S.P."/>
            <person name="Sreeshan A."/>
            <person name="Augustine A."/>
        </authorList>
    </citation>
    <scope>NUCLEOTIDE SEQUENCE</scope>
    <source>
        <tissue evidence="2">Leaf</tissue>
    </source>
</reference>
<dbReference type="EMBL" id="GGEC01057035">
    <property type="protein sequence ID" value="MBX37519.1"/>
    <property type="molecule type" value="Transcribed_RNA"/>
</dbReference>
<feature type="compositionally biased region" description="Basic and acidic residues" evidence="1">
    <location>
        <begin position="10"/>
        <end position="24"/>
    </location>
</feature>
<evidence type="ECO:0000256" key="1">
    <source>
        <dbReference type="SAM" id="MobiDB-lite"/>
    </source>
</evidence>
<proteinExistence type="predicted"/>
<protein>
    <submittedName>
        <fullName evidence="2">Uncharacterized protein</fullName>
    </submittedName>
</protein>
<evidence type="ECO:0000313" key="2">
    <source>
        <dbReference type="EMBL" id="MBX37519.1"/>
    </source>
</evidence>
<organism evidence="2">
    <name type="scientific">Rhizophora mucronata</name>
    <name type="common">Asiatic mangrove</name>
    <dbReference type="NCBI Taxonomy" id="61149"/>
    <lineage>
        <taxon>Eukaryota</taxon>
        <taxon>Viridiplantae</taxon>
        <taxon>Streptophyta</taxon>
        <taxon>Embryophyta</taxon>
        <taxon>Tracheophyta</taxon>
        <taxon>Spermatophyta</taxon>
        <taxon>Magnoliopsida</taxon>
        <taxon>eudicotyledons</taxon>
        <taxon>Gunneridae</taxon>
        <taxon>Pentapetalae</taxon>
        <taxon>rosids</taxon>
        <taxon>fabids</taxon>
        <taxon>Malpighiales</taxon>
        <taxon>Rhizophoraceae</taxon>
        <taxon>Rhizophora</taxon>
    </lineage>
</organism>
<feature type="region of interest" description="Disordered" evidence="1">
    <location>
        <begin position="1"/>
        <end position="24"/>
    </location>
</feature>
<accession>A0A2P2N4V3</accession>